<dbReference type="PROSITE" id="PS01076">
    <property type="entry name" value="ACETATE_KINASE_2"/>
    <property type="match status" value="1"/>
</dbReference>
<feature type="site" description="Transition state stabilizer" evidence="6">
    <location>
        <position position="184"/>
    </location>
</feature>
<dbReference type="PANTHER" id="PTHR21060">
    <property type="entry name" value="ACETATE KINASE"/>
    <property type="match status" value="1"/>
</dbReference>
<comment type="subunit">
    <text evidence="6">Homodimer.</text>
</comment>
<dbReference type="PIRSF" id="PIRSF000722">
    <property type="entry name" value="Acetate_prop_kin"/>
    <property type="match status" value="1"/>
</dbReference>
<evidence type="ECO:0000256" key="6">
    <source>
        <dbReference type="HAMAP-Rule" id="MF_00020"/>
    </source>
</evidence>
<dbReference type="InterPro" id="IPR000890">
    <property type="entry name" value="Aliphatic_acid_kin_short-chain"/>
</dbReference>
<keyword evidence="3 6" id="KW-0547">Nucleotide-binding</keyword>
<keyword evidence="5 6" id="KW-0067">ATP-binding</keyword>
<dbReference type="PRINTS" id="PR00471">
    <property type="entry name" value="ACETATEKNASE"/>
</dbReference>
<dbReference type="InterPro" id="IPR023865">
    <property type="entry name" value="Aliphatic_acid_kinase_CS"/>
</dbReference>
<dbReference type="HAMAP" id="MF_00020">
    <property type="entry name" value="Acetate_kinase"/>
    <property type="match status" value="1"/>
</dbReference>
<dbReference type="Pfam" id="PF00871">
    <property type="entry name" value="Acetate_kinase"/>
    <property type="match status" value="1"/>
</dbReference>
<feature type="active site" description="Proton donor/acceptor" evidence="6">
    <location>
        <position position="152"/>
    </location>
</feature>
<accession>A0A9D9NI54</accession>
<organism evidence="8 9">
    <name type="scientific">Candidatus Cryptobacteroides faecigallinarum</name>
    <dbReference type="NCBI Taxonomy" id="2840763"/>
    <lineage>
        <taxon>Bacteria</taxon>
        <taxon>Pseudomonadati</taxon>
        <taxon>Bacteroidota</taxon>
        <taxon>Bacteroidia</taxon>
        <taxon>Bacteroidales</taxon>
        <taxon>Candidatus Cryptobacteroides</taxon>
    </lineage>
</organism>
<dbReference type="Proteomes" id="UP000823757">
    <property type="component" value="Unassembled WGS sequence"/>
</dbReference>
<reference evidence="8" key="1">
    <citation type="submission" date="2020-10" db="EMBL/GenBank/DDBJ databases">
        <authorList>
            <person name="Gilroy R."/>
        </authorList>
    </citation>
    <scope>NUCLEOTIDE SEQUENCE</scope>
    <source>
        <strain evidence="8">B1-13419</strain>
    </source>
</reference>
<dbReference type="EMBL" id="JADIMD010000062">
    <property type="protein sequence ID" value="MBO8474511.1"/>
    <property type="molecule type" value="Genomic_DNA"/>
</dbReference>
<feature type="binding site" evidence="6">
    <location>
        <begin position="212"/>
        <end position="216"/>
    </location>
    <ligand>
        <name>ATP</name>
        <dbReference type="ChEBI" id="CHEBI:30616"/>
    </ligand>
</feature>
<dbReference type="GO" id="GO:0006083">
    <property type="term" value="P:acetate metabolic process"/>
    <property type="evidence" value="ECO:0007669"/>
    <property type="project" value="TreeGrafter"/>
</dbReference>
<comment type="catalytic activity">
    <reaction evidence="6">
        <text>acetate + ATP = acetyl phosphate + ADP</text>
        <dbReference type="Rhea" id="RHEA:11352"/>
        <dbReference type="ChEBI" id="CHEBI:22191"/>
        <dbReference type="ChEBI" id="CHEBI:30089"/>
        <dbReference type="ChEBI" id="CHEBI:30616"/>
        <dbReference type="ChEBI" id="CHEBI:456216"/>
        <dbReference type="EC" id="2.7.2.1"/>
    </reaction>
</comment>
<comment type="cofactor">
    <cofactor evidence="6">
        <name>Mg(2+)</name>
        <dbReference type="ChEBI" id="CHEBI:18420"/>
    </cofactor>
    <cofactor evidence="6">
        <name>Mn(2+)</name>
        <dbReference type="ChEBI" id="CHEBI:29035"/>
    </cofactor>
    <text evidence="6">Mg(2+). Can also accept Mn(2+).</text>
</comment>
<dbReference type="CDD" id="cd24010">
    <property type="entry name" value="ASKHA_NBD_AcK_PK"/>
    <property type="match status" value="1"/>
</dbReference>
<evidence type="ECO:0000313" key="8">
    <source>
        <dbReference type="EMBL" id="MBO8474511.1"/>
    </source>
</evidence>
<evidence type="ECO:0000313" key="9">
    <source>
        <dbReference type="Proteomes" id="UP000823757"/>
    </source>
</evidence>
<comment type="caution">
    <text evidence="8">The sequence shown here is derived from an EMBL/GenBank/DDBJ whole genome shotgun (WGS) entry which is preliminary data.</text>
</comment>
<comment type="similarity">
    <text evidence="1 6 7">Belongs to the acetokinase family.</text>
</comment>
<evidence type="ECO:0000256" key="2">
    <source>
        <dbReference type="ARBA" id="ARBA00022679"/>
    </source>
</evidence>
<keyword evidence="6" id="KW-0963">Cytoplasm</keyword>
<keyword evidence="6" id="KW-0460">Magnesium</keyword>
<protein>
    <recommendedName>
        <fullName evidence="6">Acetate kinase</fullName>
        <ecNumber evidence="6">2.7.2.1</ecNumber>
    </recommendedName>
    <alternativeName>
        <fullName evidence="6">Acetokinase</fullName>
    </alternativeName>
</protein>
<name>A0A9D9NI54_9BACT</name>
<evidence type="ECO:0000256" key="4">
    <source>
        <dbReference type="ARBA" id="ARBA00022777"/>
    </source>
</evidence>
<keyword evidence="6" id="KW-0479">Metal-binding</keyword>
<dbReference type="InterPro" id="IPR004372">
    <property type="entry name" value="Ac/propionate_kinase"/>
</dbReference>
<feature type="binding site" evidence="6">
    <location>
        <position position="8"/>
    </location>
    <ligand>
        <name>Mg(2+)</name>
        <dbReference type="ChEBI" id="CHEBI:18420"/>
    </ligand>
</feature>
<feature type="binding site" evidence="6">
    <location>
        <begin position="335"/>
        <end position="339"/>
    </location>
    <ligand>
        <name>ATP</name>
        <dbReference type="ChEBI" id="CHEBI:30616"/>
    </ligand>
</feature>
<dbReference type="GO" id="GO:0005737">
    <property type="term" value="C:cytoplasm"/>
    <property type="evidence" value="ECO:0007669"/>
    <property type="project" value="UniProtKB-SubCell"/>
</dbReference>
<dbReference type="GO" id="GO:0005524">
    <property type="term" value="F:ATP binding"/>
    <property type="evidence" value="ECO:0007669"/>
    <property type="project" value="UniProtKB-KW"/>
</dbReference>
<dbReference type="NCBIfam" id="TIGR00016">
    <property type="entry name" value="ackA"/>
    <property type="match status" value="1"/>
</dbReference>
<feature type="binding site" evidence="6">
    <location>
        <position position="95"/>
    </location>
    <ligand>
        <name>substrate</name>
    </ligand>
</feature>
<feature type="site" description="Transition state stabilizer" evidence="6">
    <location>
        <position position="245"/>
    </location>
</feature>
<dbReference type="GO" id="GO:0008776">
    <property type="term" value="F:acetate kinase activity"/>
    <property type="evidence" value="ECO:0007669"/>
    <property type="project" value="UniProtKB-UniRule"/>
</dbReference>
<evidence type="ECO:0000256" key="1">
    <source>
        <dbReference type="ARBA" id="ARBA00008748"/>
    </source>
</evidence>
<dbReference type="AlphaFoldDB" id="A0A9D9NI54"/>
<feature type="binding site" evidence="6">
    <location>
        <begin position="287"/>
        <end position="289"/>
    </location>
    <ligand>
        <name>ATP</name>
        <dbReference type="ChEBI" id="CHEBI:30616"/>
    </ligand>
</feature>
<dbReference type="Gene3D" id="3.30.420.40">
    <property type="match status" value="2"/>
</dbReference>
<feature type="binding site" evidence="6">
    <location>
        <position position="15"/>
    </location>
    <ligand>
        <name>ATP</name>
        <dbReference type="ChEBI" id="CHEBI:30616"/>
    </ligand>
</feature>
<comment type="function">
    <text evidence="6">Catalyzes the formation of acetyl phosphate from acetate and ATP. Can also catalyze the reverse reaction.</text>
</comment>
<keyword evidence="4 6" id="KW-0418">Kinase</keyword>
<reference evidence="8" key="2">
    <citation type="journal article" date="2021" name="PeerJ">
        <title>Extensive microbial diversity within the chicken gut microbiome revealed by metagenomics and culture.</title>
        <authorList>
            <person name="Gilroy R."/>
            <person name="Ravi A."/>
            <person name="Getino M."/>
            <person name="Pursley I."/>
            <person name="Horton D.L."/>
            <person name="Alikhan N.F."/>
            <person name="Baker D."/>
            <person name="Gharbi K."/>
            <person name="Hall N."/>
            <person name="Watson M."/>
            <person name="Adriaenssens E.M."/>
            <person name="Foster-Nyarko E."/>
            <person name="Jarju S."/>
            <person name="Secka A."/>
            <person name="Antonio M."/>
            <person name="Oren A."/>
            <person name="Chaudhuri R.R."/>
            <person name="La Ragione R."/>
            <person name="Hildebrand F."/>
            <person name="Pallen M.J."/>
        </authorList>
    </citation>
    <scope>NUCLEOTIDE SEQUENCE</scope>
    <source>
        <strain evidence="8">B1-13419</strain>
    </source>
</reference>
<proteinExistence type="inferred from homology"/>
<dbReference type="GO" id="GO:0006085">
    <property type="term" value="P:acetyl-CoA biosynthetic process"/>
    <property type="evidence" value="ECO:0007669"/>
    <property type="project" value="UniProtKB-UniRule"/>
</dbReference>
<dbReference type="PROSITE" id="PS01075">
    <property type="entry name" value="ACETATE_KINASE_1"/>
    <property type="match status" value="1"/>
</dbReference>
<dbReference type="InterPro" id="IPR043129">
    <property type="entry name" value="ATPase_NBD"/>
</dbReference>
<comment type="subcellular location">
    <subcellularLocation>
        <location evidence="6">Cytoplasm</location>
    </subcellularLocation>
</comment>
<evidence type="ECO:0000256" key="5">
    <source>
        <dbReference type="ARBA" id="ARBA00022840"/>
    </source>
</evidence>
<dbReference type="SUPFAM" id="SSF53067">
    <property type="entry name" value="Actin-like ATPase domain"/>
    <property type="match status" value="2"/>
</dbReference>
<dbReference type="GO" id="GO:0000287">
    <property type="term" value="F:magnesium ion binding"/>
    <property type="evidence" value="ECO:0007669"/>
    <property type="project" value="UniProtKB-UniRule"/>
</dbReference>
<gene>
    <name evidence="6" type="primary">ackA</name>
    <name evidence="8" type="ORF">IAB91_04375</name>
</gene>
<feature type="binding site" evidence="6">
    <location>
        <position position="388"/>
    </location>
    <ligand>
        <name>Mg(2+)</name>
        <dbReference type="ChEBI" id="CHEBI:18420"/>
    </ligand>
</feature>
<sequence length="407" mass="44461">MMIILVLNCGSSSLKYQLLDMKGEDVYDLLAKGLVERIGMESGCLKHQAAGKEKLVKEMQISDHTVGIQAVLEALLDKEYGVLSSLEDIEAVGHRVVHGGEEFFCSKLIDDQVIAQIEKCCDIAPLHNPANLLGIRAVSKALPTVPQVGVFDTAFHQTMPSYAYMYALPYEYYDKYRIRRYGFHGTSHKYVSAKGAKFTGLDINNSKIITCHLGNGSSIAAVVNGKSIDTSMGFTPLEGVIMGTRCGNIDPDVVTFLEEKEGLSPEEMSKVLNKKSGFLGLSCISSDARDLNEAANSGDPKAKLTLKKLVYDVTKYIGAFSAVMNGVDLIVFTGGIGENNSRMRRRVCENLSYLGVKFDYEANVATGKDTLISLPDSKVKVAVITTNEELVIAQDTMNIVINEQENN</sequence>
<keyword evidence="2 6" id="KW-0808">Transferase</keyword>
<dbReference type="EC" id="2.7.2.1" evidence="6"/>
<evidence type="ECO:0000256" key="3">
    <source>
        <dbReference type="ARBA" id="ARBA00022741"/>
    </source>
</evidence>
<dbReference type="PANTHER" id="PTHR21060:SF15">
    <property type="entry name" value="ACETATE KINASE-RELATED"/>
    <property type="match status" value="1"/>
</dbReference>
<comment type="pathway">
    <text evidence="6">Metabolic intermediate biosynthesis; acetyl-CoA biosynthesis; acetyl-CoA from acetate: step 1/2.</text>
</comment>
<evidence type="ECO:0000256" key="7">
    <source>
        <dbReference type="RuleBase" id="RU003835"/>
    </source>
</evidence>